<dbReference type="Pfam" id="PF07632">
    <property type="entry name" value="Sde182_NH-like"/>
    <property type="match status" value="1"/>
</dbReference>
<evidence type="ECO:0000259" key="1">
    <source>
        <dbReference type="Pfam" id="PF07632"/>
    </source>
</evidence>
<evidence type="ECO:0000259" key="2">
    <source>
        <dbReference type="Pfam" id="PF21027"/>
    </source>
</evidence>
<dbReference type="EMBL" id="JZEE01000586">
    <property type="protein sequence ID" value="KJK63047.1"/>
    <property type="molecule type" value="Genomic_DNA"/>
</dbReference>
<dbReference type="InterPro" id="IPR011483">
    <property type="entry name" value="Sde182_NH-like"/>
</dbReference>
<dbReference type="GO" id="GO:0016799">
    <property type="term" value="F:hydrolase activity, hydrolyzing N-glycosyl compounds"/>
    <property type="evidence" value="ECO:0007669"/>
    <property type="project" value="InterPro"/>
</dbReference>
<protein>
    <recommendedName>
        <fullName evidence="5">DUF1593-domain-containing protein</fullName>
    </recommendedName>
</protein>
<dbReference type="AlphaFoldDB" id="A0A0F0I8P6"/>
<accession>A0A0F0I8P6</accession>
<gene>
    <name evidence="3" type="ORF">P875_00034139</name>
</gene>
<comment type="caution">
    <text evidence="3">The sequence shown here is derived from an EMBL/GenBank/DDBJ whole genome shotgun (WGS) entry which is preliminary data.</text>
</comment>
<dbReference type="Gene3D" id="3.90.245.10">
    <property type="entry name" value="Ribonucleoside hydrolase-like"/>
    <property type="match status" value="1"/>
</dbReference>
<dbReference type="OrthoDB" id="3592035at2759"/>
<name>A0A0F0I8P6_ASPPU</name>
<reference evidence="3 4" key="1">
    <citation type="submission" date="2015-02" db="EMBL/GenBank/DDBJ databases">
        <title>Draft genome sequence of Aspergillus parasiticus SU-1.</title>
        <authorList>
            <person name="Yu J."/>
            <person name="Fedorova N."/>
            <person name="Yin Y."/>
            <person name="Losada L."/>
            <person name="Zafar N."/>
            <person name="Taujale R."/>
            <person name="Ehrlich K.C."/>
            <person name="Bhatnagar D."/>
            <person name="Cleveland T.E."/>
            <person name="Bennett J.W."/>
            <person name="Nierman W.C."/>
        </authorList>
    </citation>
    <scope>NUCLEOTIDE SEQUENCE [LARGE SCALE GENOMIC DNA]</scope>
    <source>
        <strain evidence="4">ATCC 56775 / NRRL 5862 / SRRC 143 / SU-1</strain>
    </source>
</reference>
<dbReference type="InterPro" id="IPR036452">
    <property type="entry name" value="Ribo_hydro-like"/>
</dbReference>
<dbReference type="Proteomes" id="UP000033540">
    <property type="component" value="Unassembled WGS sequence"/>
</dbReference>
<dbReference type="Pfam" id="PF21027">
    <property type="entry name" value="Sde0182_C"/>
    <property type="match status" value="1"/>
</dbReference>
<dbReference type="InterPro" id="IPR013783">
    <property type="entry name" value="Ig-like_fold"/>
</dbReference>
<dbReference type="Gene3D" id="2.60.40.10">
    <property type="entry name" value="Immunoglobulins"/>
    <property type="match status" value="1"/>
</dbReference>
<evidence type="ECO:0008006" key="5">
    <source>
        <dbReference type="Google" id="ProtNLM"/>
    </source>
</evidence>
<dbReference type="STRING" id="1403190.A0A0F0I8P6"/>
<proteinExistence type="predicted"/>
<feature type="domain" description="Cellulose-binding Sde182 nucleoside hydrolase-like" evidence="1">
    <location>
        <begin position="15"/>
        <end position="283"/>
    </location>
</feature>
<sequence>MAEPTKLRLCESRPRVFIVSDISNEPDDDESLVRFLLYSNEFDTRGIVACTSCWLRQKVSPESMEKIVRAYANVVDNLNAHVHPSNPYPSPEYLLSIIKSGPPVYGRAALAPGLPLSPGAELLVEQLTASEEPLWVISWGGANVLAQALQHIHQTCSATESAVLRSRLRVYTISDQDDTGMWIRVTYPDIFYICSVHAWKEYAMAAWIGISGDALVPFDQGGPDVTKVTKEWLREHIQIGPLGEVYPTYSFIMEGDTPTFLYLIQNGLGSPEHPEWGSWGGRYALGDIGGASKHYADARDTVVGKDGKSHTSNQATIWRWRDHFQDDFAARMQWSLGSDRSKANHSPVAIVNESNAGSEPLLLESVAGSEVLLDASQSYDPDGDELTFTWLFYKEVTSAQQDIQWIVPDLKWDVVEDAQKPKGSVIRVKIPPPAECAVDLVNGQAVEKGQAFHLILQLQDNGVPRMTTYKRVILQTTNPELLGGTGKAFSTFTEVVESRGEI</sequence>
<evidence type="ECO:0000313" key="3">
    <source>
        <dbReference type="EMBL" id="KJK63047.1"/>
    </source>
</evidence>
<evidence type="ECO:0000313" key="4">
    <source>
        <dbReference type="Proteomes" id="UP000033540"/>
    </source>
</evidence>
<organism evidence="3 4">
    <name type="scientific">Aspergillus parasiticus (strain ATCC 56775 / NRRL 5862 / SRRC 143 / SU-1)</name>
    <dbReference type="NCBI Taxonomy" id="1403190"/>
    <lineage>
        <taxon>Eukaryota</taxon>
        <taxon>Fungi</taxon>
        <taxon>Dikarya</taxon>
        <taxon>Ascomycota</taxon>
        <taxon>Pezizomycotina</taxon>
        <taxon>Eurotiomycetes</taxon>
        <taxon>Eurotiomycetidae</taxon>
        <taxon>Eurotiales</taxon>
        <taxon>Aspergillaceae</taxon>
        <taxon>Aspergillus</taxon>
        <taxon>Aspergillus subgen. Circumdati</taxon>
    </lineage>
</organism>
<dbReference type="InterPro" id="IPR048527">
    <property type="entry name" value="Sde182_C"/>
</dbReference>
<feature type="domain" description="Cellulose-binding Sde182 C-terminal" evidence="2">
    <location>
        <begin position="371"/>
        <end position="475"/>
    </location>
</feature>